<feature type="transmembrane region" description="Helical" evidence="1">
    <location>
        <begin position="80"/>
        <end position="99"/>
    </location>
</feature>
<evidence type="ECO:0000313" key="2">
    <source>
        <dbReference type="EMBL" id="NMH77196.1"/>
    </source>
</evidence>
<feature type="transmembrane region" description="Helical" evidence="1">
    <location>
        <begin position="39"/>
        <end position="60"/>
    </location>
</feature>
<feature type="transmembrane region" description="Helical" evidence="1">
    <location>
        <begin position="6"/>
        <end position="27"/>
    </location>
</feature>
<gene>
    <name evidence="2" type="ORF">HF577_08835</name>
</gene>
<keyword evidence="1" id="KW-0812">Transmembrane</keyword>
<feature type="transmembrane region" description="Helical" evidence="1">
    <location>
        <begin position="129"/>
        <end position="150"/>
    </location>
</feature>
<organism evidence="2 3">
    <name type="scientific">Pseudonocardia xinjiangensis</name>
    <dbReference type="NCBI Taxonomy" id="75289"/>
    <lineage>
        <taxon>Bacteria</taxon>
        <taxon>Bacillati</taxon>
        <taxon>Actinomycetota</taxon>
        <taxon>Actinomycetes</taxon>
        <taxon>Pseudonocardiales</taxon>
        <taxon>Pseudonocardiaceae</taxon>
        <taxon>Pseudonocardia</taxon>
    </lineage>
</organism>
<protein>
    <submittedName>
        <fullName evidence="2">Uncharacterized protein</fullName>
    </submittedName>
</protein>
<feature type="transmembrane region" description="Helical" evidence="1">
    <location>
        <begin position="235"/>
        <end position="257"/>
    </location>
</feature>
<keyword evidence="1" id="KW-0472">Membrane</keyword>
<evidence type="ECO:0000313" key="3">
    <source>
        <dbReference type="Proteomes" id="UP001296706"/>
    </source>
</evidence>
<dbReference type="Proteomes" id="UP001296706">
    <property type="component" value="Unassembled WGS sequence"/>
</dbReference>
<keyword evidence="1" id="KW-1133">Transmembrane helix</keyword>
<comment type="caution">
    <text evidence="2">The sequence shown here is derived from an EMBL/GenBank/DDBJ whole genome shotgun (WGS) entry which is preliminary data.</text>
</comment>
<proteinExistence type="predicted"/>
<reference evidence="2 3" key="1">
    <citation type="submission" date="2020-04" db="EMBL/GenBank/DDBJ databases">
        <authorList>
            <person name="Klaysubun C."/>
            <person name="Duangmal K."/>
            <person name="Lipun K."/>
        </authorList>
    </citation>
    <scope>NUCLEOTIDE SEQUENCE [LARGE SCALE GENOMIC DNA]</scope>
    <source>
        <strain evidence="2 3">JCM 11839</strain>
    </source>
</reference>
<dbReference type="EMBL" id="JAAXKY010000019">
    <property type="protein sequence ID" value="NMH77196.1"/>
    <property type="molecule type" value="Genomic_DNA"/>
</dbReference>
<feature type="transmembrane region" description="Helical" evidence="1">
    <location>
        <begin position="204"/>
        <end position="223"/>
    </location>
</feature>
<keyword evidence="3" id="KW-1185">Reference proteome</keyword>
<sequence>MTFFPAGWVTVLPAALSAAFCLATGLGATRRWPPRWRRLLAWLGWAAGASMIAYCLLFWIDLTMIFMLPFGVDSRDQLVGLPLRSAGVAAGALTLWCAATELRHVRSACDRCGRVHGLSPERRTEPSPWWAYAGAYVAVAGLAARLSPALVEGLNLDGPGGAGFTIFFGLMVLAGTLLPLALAHLWGRVWPNWSPWAGQFVPRWLVLGPGVFMGVGLSAYFGVGGMTAMAVGATPAGLGAVLEIGGYTLWGAGLLVASTSYYRLTRPECQGIQTGLISDEAG</sequence>
<feature type="transmembrane region" description="Helical" evidence="1">
    <location>
        <begin position="162"/>
        <end position="183"/>
    </location>
</feature>
<name>A0ABX1RBM1_9PSEU</name>
<evidence type="ECO:0000256" key="1">
    <source>
        <dbReference type="SAM" id="Phobius"/>
    </source>
</evidence>
<dbReference type="RefSeq" id="WP_169395262.1">
    <property type="nucleotide sequence ID" value="NZ_BAAAJH010000054.1"/>
</dbReference>
<accession>A0ABX1RBM1</accession>